<gene>
    <name evidence="2" type="ORF">OUZ56_012521</name>
</gene>
<proteinExistence type="predicted"/>
<dbReference type="Proteomes" id="UP001234178">
    <property type="component" value="Unassembled WGS sequence"/>
</dbReference>
<name>A0ABQ9Z3C2_9CRUS</name>
<reference evidence="2 3" key="1">
    <citation type="journal article" date="2023" name="Nucleic Acids Res.">
        <title>The hologenome of Daphnia magna reveals possible DNA methylation and microbiome-mediated evolution of the host genome.</title>
        <authorList>
            <person name="Chaturvedi A."/>
            <person name="Li X."/>
            <person name="Dhandapani V."/>
            <person name="Marshall H."/>
            <person name="Kissane S."/>
            <person name="Cuenca-Cambronero M."/>
            <person name="Asole G."/>
            <person name="Calvet F."/>
            <person name="Ruiz-Romero M."/>
            <person name="Marangio P."/>
            <person name="Guigo R."/>
            <person name="Rago D."/>
            <person name="Mirbahai L."/>
            <person name="Eastwood N."/>
            <person name="Colbourne J.K."/>
            <person name="Zhou J."/>
            <person name="Mallon E."/>
            <person name="Orsini L."/>
        </authorList>
    </citation>
    <scope>NUCLEOTIDE SEQUENCE [LARGE SCALE GENOMIC DNA]</scope>
    <source>
        <strain evidence="2">LRV0_1</strain>
    </source>
</reference>
<comment type="caution">
    <text evidence="2">The sequence shown here is derived from an EMBL/GenBank/DDBJ whole genome shotgun (WGS) entry which is preliminary data.</text>
</comment>
<organism evidence="2 3">
    <name type="scientific">Daphnia magna</name>
    <dbReference type="NCBI Taxonomy" id="35525"/>
    <lineage>
        <taxon>Eukaryota</taxon>
        <taxon>Metazoa</taxon>
        <taxon>Ecdysozoa</taxon>
        <taxon>Arthropoda</taxon>
        <taxon>Crustacea</taxon>
        <taxon>Branchiopoda</taxon>
        <taxon>Diplostraca</taxon>
        <taxon>Cladocera</taxon>
        <taxon>Anomopoda</taxon>
        <taxon>Daphniidae</taxon>
        <taxon>Daphnia</taxon>
    </lineage>
</organism>
<sequence>MELKITAQATLWIRSLCLGIGIAKAEGTKGVRLLKKKKNKENDNITDEENEDEENEDDENDLQGTSDED</sequence>
<evidence type="ECO:0000313" key="3">
    <source>
        <dbReference type="Proteomes" id="UP001234178"/>
    </source>
</evidence>
<evidence type="ECO:0000313" key="2">
    <source>
        <dbReference type="EMBL" id="KAK4007361.1"/>
    </source>
</evidence>
<keyword evidence="3" id="KW-1185">Reference proteome</keyword>
<accession>A0ABQ9Z3C2</accession>
<protein>
    <submittedName>
        <fullName evidence="2">Uncharacterized protein</fullName>
    </submittedName>
</protein>
<feature type="compositionally biased region" description="Acidic residues" evidence="1">
    <location>
        <begin position="44"/>
        <end position="69"/>
    </location>
</feature>
<dbReference type="EMBL" id="JAOYFB010000002">
    <property type="protein sequence ID" value="KAK4007361.1"/>
    <property type="molecule type" value="Genomic_DNA"/>
</dbReference>
<feature type="region of interest" description="Disordered" evidence="1">
    <location>
        <begin position="36"/>
        <end position="69"/>
    </location>
</feature>
<evidence type="ECO:0000256" key="1">
    <source>
        <dbReference type="SAM" id="MobiDB-lite"/>
    </source>
</evidence>